<feature type="transmembrane region" description="Helical" evidence="1">
    <location>
        <begin position="142"/>
        <end position="164"/>
    </location>
</feature>
<name>A0A0G2XZR3_MIMIV</name>
<organismHost>
    <name type="scientific">Acanthamoeba polyphaga</name>
    <name type="common">Amoeba</name>
    <dbReference type="NCBI Taxonomy" id="5757"/>
</organismHost>
<reference evidence="2 3" key="1">
    <citation type="submission" date="2014-10" db="EMBL/GenBank/DDBJ databases">
        <title>Pan-genome analysis of Brazilian lineage A amoebal mimiviruses.</title>
        <authorList>
            <person name="Assis F.L."/>
            <person name="Abrahao J.S."/>
            <person name="Kroon E.G."/>
            <person name="Dornas F.P."/>
            <person name="Andrade K.R."/>
            <person name="Borato P.V.M."/>
            <person name="Pilotto M.R."/>
            <person name="Benamar S."/>
            <person name="LaScola B."/>
            <person name="Colson P."/>
        </authorList>
    </citation>
    <scope>NUCLEOTIDE SEQUENCE [LARGE SCALE GENOMIC DNA]</scope>
    <source>
        <strain evidence="2 3">Oyster</strain>
    </source>
</reference>
<protein>
    <submittedName>
        <fullName evidence="2">Uncharacterized protein</fullName>
    </submittedName>
</protein>
<feature type="transmembrane region" description="Helical" evidence="1">
    <location>
        <begin position="6"/>
        <end position="22"/>
    </location>
</feature>
<keyword evidence="1" id="KW-1133">Transmembrane helix</keyword>
<evidence type="ECO:0000313" key="2">
    <source>
        <dbReference type="EMBL" id="AKI78828.1"/>
    </source>
</evidence>
<feature type="transmembrane region" description="Helical" evidence="1">
    <location>
        <begin position="205"/>
        <end position="225"/>
    </location>
</feature>
<evidence type="ECO:0000256" key="1">
    <source>
        <dbReference type="SAM" id="Phobius"/>
    </source>
</evidence>
<keyword evidence="1" id="KW-0812">Transmembrane</keyword>
<organism evidence="2 3">
    <name type="scientific">Acanthamoeba polyphaga mimivirus</name>
    <name type="common">APMV</name>
    <dbReference type="NCBI Taxonomy" id="212035"/>
    <lineage>
        <taxon>Viruses</taxon>
        <taxon>Varidnaviria</taxon>
        <taxon>Bamfordvirae</taxon>
        <taxon>Nucleocytoviricota</taxon>
        <taxon>Megaviricetes</taxon>
        <taxon>Imitervirales</taxon>
        <taxon>Mimiviridae</taxon>
        <taxon>Megamimivirinae</taxon>
        <taxon>Mimivirus</taxon>
        <taxon>Mimivirus bradfordmassiliense</taxon>
    </lineage>
</organism>
<feature type="transmembrane region" description="Helical" evidence="1">
    <location>
        <begin position="176"/>
        <end position="193"/>
    </location>
</feature>
<proteinExistence type="predicted"/>
<feature type="transmembrane region" description="Helical" evidence="1">
    <location>
        <begin position="108"/>
        <end position="130"/>
    </location>
</feature>
<accession>A0A0G2XZR3</accession>
<sequence>MITEIYFQYVIYILCFGVLLLLKSESDRLLWLHLVSILVGLIANYEMKFNVLFAMFHSAVHNLWPFLKNTGYDNTEKSVYDVICHTIMVVICYHRICYTENAVTNNYYTFHLFSVMIIIGALFNCVVSGKAIGSNDRFLHSLFEYTTIFQALSTGYWVATMLWYHHLDNIHFYSHWIIWIGLMTINWFVYKFYPNLVGISMRYKYVEAVFIVCTWYSGIISSPLIKYINVY</sequence>
<keyword evidence="1" id="KW-0472">Membrane</keyword>
<dbReference type="Proteomes" id="UP000241474">
    <property type="component" value="Segment"/>
</dbReference>
<feature type="transmembrane region" description="Helical" evidence="1">
    <location>
        <begin position="29"/>
        <end position="45"/>
    </location>
</feature>
<dbReference type="EMBL" id="KM982401">
    <property type="protein sequence ID" value="AKI78828.1"/>
    <property type="molecule type" value="Genomic_DNA"/>
</dbReference>
<evidence type="ECO:0000313" key="3">
    <source>
        <dbReference type="Proteomes" id="UP000241474"/>
    </source>
</evidence>